<reference evidence="1" key="2">
    <citation type="submission" date="2021-03" db="UniProtKB">
        <authorList>
            <consortium name="EnsemblPlants"/>
        </authorList>
    </citation>
    <scope>IDENTIFICATION</scope>
</reference>
<dbReference type="Gramene" id="novel_model_3506_5bd9a17a.2.5bd9b138">
    <property type="protein sequence ID" value="cds.novel_model_3506_5bd9a17a.2.5bd9b138"/>
    <property type="gene ID" value="novel_gene_1866_5bd9a17a"/>
</dbReference>
<accession>A0A803R074</accession>
<protein>
    <submittedName>
        <fullName evidence="1">Uncharacterized protein</fullName>
    </submittedName>
</protein>
<dbReference type="EnsemblPlants" id="novel_model_3506_5bd9a17a.2.5bd9b138">
    <property type="protein sequence ID" value="cds.novel_model_3506_5bd9a17a.2.5bd9b138"/>
    <property type="gene ID" value="novel_gene_1866_5bd9a17a"/>
</dbReference>
<organism evidence="1 2">
    <name type="scientific">Cannabis sativa</name>
    <name type="common">Hemp</name>
    <name type="synonym">Marijuana</name>
    <dbReference type="NCBI Taxonomy" id="3483"/>
    <lineage>
        <taxon>Eukaryota</taxon>
        <taxon>Viridiplantae</taxon>
        <taxon>Streptophyta</taxon>
        <taxon>Embryophyta</taxon>
        <taxon>Tracheophyta</taxon>
        <taxon>Spermatophyta</taxon>
        <taxon>Magnoliopsida</taxon>
        <taxon>eudicotyledons</taxon>
        <taxon>Gunneridae</taxon>
        <taxon>Pentapetalae</taxon>
        <taxon>rosids</taxon>
        <taxon>fabids</taxon>
        <taxon>Rosales</taxon>
        <taxon>Cannabaceae</taxon>
        <taxon>Cannabis</taxon>
    </lineage>
</organism>
<evidence type="ECO:0000313" key="2">
    <source>
        <dbReference type="Proteomes" id="UP000596661"/>
    </source>
</evidence>
<dbReference type="Proteomes" id="UP000596661">
    <property type="component" value="Chromosome 4"/>
</dbReference>
<reference evidence="1" key="1">
    <citation type="submission" date="2018-11" db="EMBL/GenBank/DDBJ databases">
        <authorList>
            <person name="Grassa J C."/>
        </authorList>
    </citation>
    <scope>NUCLEOTIDE SEQUENCE [LARGE SCALE GENOMIC DNA]</scope>
</reference>
<sequence>MMLLKCNREQHYRYQMIFSMICMGCHHQITKLLSKMLTPNATAKQRTLRGMATMNKMEMKTMVMVMVMVMVDSEKVKRNCHQKMEVILAKTPTATTRVTQKRRPTAKQVVVVQKRMAMKKTMMKKTVRTKMRMRTMRRKTTTKMTMVEMRMRKM</sequence>
<keyword evidence="2" id="KW-1185">Reference proteome</keyword>
<dbReference type="AlphaFoldDB" id="A0A803R074"/>
<dbReference type="EMBL" id="UZAU01000389">
    <property type="status" value="NOT_ANNOTATED_CDS"/>
    <property type="molecule type" value="Genomic_DNA"/>
</dbReference>
<proteinExistence type="predicted"/>
<evidence type="ECO:0000313" key="1">
    <source>
        <dbReference type="EnsemblPlants" id="cds.novel_model_3506_5bd9a17a.2.5bd9b138"/>
    </source>
</evidence>
<name>A0A803R074_CANSA</name>